<dbReference type="InterPro" id="IPR037607">
    <property type="entry name" value="DGK"/>
</dbReference>
<accession>A0ABM4CCS8</accession>
<evidence type="ECO:0000313" key="14">
    <source>
        <dbReference type="RefSeq" id="XP_065659471.1"/>
    </source>
</evidence>
<dbReference type="Pfam" id="PF00781">
    <property type="entry name" value="DAGK_cat"/>
    <property type="match status" value="1"/>
</dbReference>
<dbReference type="Pfam" id="PF00130">
    <property type="entry name" value="C1_1"/>
    <property type="match status" value="1"/>
</dbReference>
<dbReference type="SMART" id="SM00109">
    <property type="entry name" value="C1"/>
    <property type="match status" value="2"/>
</dbReference>
<feature type="domain" description="DAGKc" evidence="12">
    <location>
        <begin position="209"/>
        <end position="347"/>
    </location>
</feature>
<evidence type="ECO:0000256" key="8">
    <source>
        <dbReference type="ARBA" id="ARBA00022840"/>
    </source>
</evidence>
<dbReference type="PROSITE" id="PS50146">
    <property type="entry name" value="DAGK"/>
    <property type="match status" value="1"/>
</dbReference>
<evidence type="ECO:0000313" key="13">
    <source>
        <dbReference type="Proteomes" id="UP001652625"/>
    </source>
</evidence>
<comment type="similarity">
    <text evidence="1 9">Belongs to the eukaryotic diacylglycerol kinase family.</text>
</comment>
<dbReference type="SUPFAM" id="SSF111331">
    <property type="entry name" value="NAD kinase/diacylglycerol kinase-like"/>
    <property type="match status" value="1"/>
</dbReference>
<gene>
    <name evidence="14" type="primary">LOC100208324</name>
</gene>
<dbReference type="GeneID" id="100208324"/>
<evidence type="ECO:0000256" key="4">
    <source>
        <dbReference type="ARBA" id="ARBA00022737"/>
    </source>
</evidence>
<dbReference type="PANTHER" id="PTHR11255">
    <property type="entry name" value="DIACYLGLYCEROL KINASE"/>
    <property type="match status" value="1"/>
</dbReference>
<evidence type="ECO:0000256" key="10">
    <source>
        <dbReference type="SAM" id="Phobius"/>
    </source>
</evidence>
<reference evidence="14" key="1">
    <citation type="submission" date="2025-08" db="UniProtKB">
        <authorList>
            <consortium name="RefSeq"/>
        </authorList>
    </citation>
    <scope>IDENTIFICATION</scope>
</reference>
<dbReference type="InterPro" id="IPR000756">
    <property type="entry name" value="Diacylglycerol_kin_accessory"/>
</dbReference>
<dbReference type="Gene3D" id="3.40.50.10330">
    <property type="entry name" value="Probable inorganic polyphosphate/atp-NAD kinase, domain 1"/>
    <property type="match status" value="1"/>
</dbReference>
<evidence type="ECO:0000256" key="3">
    <source>
        <dbReference type="ARBA" id="ARBA00022723"/>
    </source>
</evidence>
<dbReference type="CDD" id="cd20853">
    <property type="entry name" value="C1_DGKepsilon_typeIII_rpt2"/>
    <property type="match status" value="1"/>
</dbReference>
<dbReference type="InterPro" id="IPR017438">
    <property type="entry name" value="ATP-NAD_kinase_N"/>
</dbReference>
<keyword evidence="10" id="KW-0472">Membrane</keyword>
<dbReference type="SMART" id="SM00045">
    <property type="entry name" value="DAGKa"/>
    <property type="match status" value="1"/>
</dbReference>
<dbReference type="PANTHER" id="PTHR11255:SF118">
    <property type="entry name" value="DIACYLGLYCEROL KINASE EPSILON"/>
    <property type="match status" value="1"/>
</dbReference>
<dbReference type="Proteomes" id="UP001652625">
    <property type="component" value="Chromosome 08"/>
</dbReference>
<keyword evidence="7" id="KW-0862">Zinc</keyword>
<keyword evidence="10" id="KW-1133">Transmembrane helix</keyword>
<dbReference type="PROSITE" id="PS50081">
    <property type="entry name" value="ZF_DAG_PE_2"/>
    <property type="match status" value="1"/>
</dbReference>
<keyword evidence="10" id="KW-0812">Transmembrane</keyword>
<keyword evidence="3" id="KW-0479">Metal-binding</keyword>
<evidence type="ECO:0000256" key="1">
    <source>
        <dbReference type="ARBA" id="ARBA00009280"/>
    </source>
</evidence>
<comment type="catalytic activity">
    <reaction evidence="9">
        <text>a 1,2-diacyl-sn-glycerol + ATP = a 1,2-diacyl-sn-glycero-3-phosphate + ADP + H(+)</text>
        <dbReference type="Rhea" id="RHEA:10272"/>
        <dbReference type="ChEBI" id="CHEBI:15378"/>
        <dbReference type="ChEBI" id="CHEBI:17815"/>
        <dbReference type="ChEBI" id="CHEBI:30616"/>
        <dbReference type="ChEBI" id="CHEBI:58608"/>
        <dbReference type="ChEBI" id="CHEBI:456216"/>
        <dbReference type="EC" id="2.7.1.107"/>
    </reaction>
</comment>
<dbReference type="InterPro" id="IPR001206">
    <property type="entry name" value="Diacylglycerol_kinase_cat_dom"/>
</dbReference>
<dbReference type="RefSeq" id="XP_065659471.1">
    <property type="nucleotide sequence ID" value="XM_065803399.1"/>
</dbReference>
<dbReference type="SUPFAM" id="SSF57889">
    <property type="entry name" value="Cysteine-rich domain"/>
    <property type="match status" value="2"/>
</dbReference>
<keyword evidence="5 9" id="KW-0547">Nucleotide-binding</keyword>
<protein>
    <recommendedName>
        <fullName evidence="9">Diacylglycerol kinase</fullName>
        <shortName evidence="9">DAG kinase</shortName>
        <ecNumber evidence="9">2.7.1.107</ecNumber>
    </recommendedName>
</protein>
<evidence type="ECO:0000256" key="7">
    <source>
        <dbReference type="ARBA" id="ARBA00022833"/>
    </source>
</evidence>
<proteinExistence type="inferred from homology"/>
<keyword evidence="8 9" id="KW-0067">ATP-binding</keyword>
<dbReference type="Gene3D" id="3.30.60.20">
    <property type="match status" value="2"/>
</dbReference>
<keyword evidence="4" id="KW-0677">Repeat</keyword>
<name>A0ABM4CCS8_HYDVU</name>
<keyword evidence="6 9" id="KW-0418">Kinase</keyword>
<feature type="domain" description="Phorbol-ester/DAG-type" evidence="11">
    <location>
        <begin position="56"/>
        <end position="105"/>
    </location>
</feature>
<keyword evidence="2 9" id="KW-0808">Transferase</keyword>
<evidence type="ECO:0000256" key="5">
    <source>
        <dbReference type="ARBA" id="ARBA00022741"/>
    </source>
</evidence>
<dbReference type="PROSITE" id="PS00479">
    <property type="entry name" value="ZF_DAG_PE_1"/>
    <property type="match status" value="1"/>
</dbReference>
<dbReference type="CDD" id="cd20801">
    <property type="entry name" value="C1_DGKepsilon_typeIII_rpt1"/>
    <property type="match status" value="1"/>
</dbReference>
<dbReference type="InterPro" id="IPR002219">
    <property type="entry name" value="PKC_DAG/PE"/>
</dbReference>
<dbReference type="Pfam" id="PF00609">
    <property type="entry name" value="DAGK_acc"/>
    <property type="match status" value="1"/>
</dbReference>
<dbReference type="InterPro" id="IPR016064">
    <property type="entry name" value="NAD/diacylglycerol_kinase_sf"/>
</dbReference>
<evidence type="ECO:0000259" key="12">
    <source>
        <dbReference type="PROSITE" id="PS50146"/>
    </source>
</evidence>
<keyword evidence="13" id="KW-1185">Reference proteome</keyword>
<evidence type="ECO:0000256" key="9">
    <source>
        <dbReference type="RuleBase" id="RU361128"/>
    </source>
</evidence>
<dbReference type="InterPro" id="IPR046349">
    <property type="entry name" value="C1-like_sf"/>
</dbReference>
<organism evidence="13 14">
    <name type="scientific">Hydra vulgaris</name>
    <name type="common">Hydra</name>
    <name type="synonym">Hydra attenuata</name>
    <dbReference type="NCBI Taxonomy" id="6087"/>
    <lineage>
        <taxon>Eukaryota</taxon>
        <taxon>Metazoa</taxon>
        <taxon>Cnidaria</taxon>
        <taxon>Hydrozoa</taxon>
        <taxon>Hydroidolina</taxon>
        <taxon>Anthoathecata</taxon>
        <taxon>Aplanulata</taxon>
        <taxon>Hydridae</taxon>
        <taxon>Hydra</taxon>
    </lineage>
</organism>
<dbReference type="SMART" id="SM00046">
    <property type="entry name" value="DAGKc"/>
    <property type="match status" value="1"/>
</dbReference>
<dbReference type="GO" id="GO:0016301">
    <property type="term" value="F:kinase activity"/>
    <property type="evidence" value="ECO:0007669"/>
    <property type="project" value="UniProtKB-KW"/>
</dbReference>
<sequence>MKLTDDVVTFLVWLEQPKQIILFSIFFILLCVIITKLSSRRKNRHKEFRVRDSGKGHHWVHSDFLSKPTFCNICEFSLVRGVFCDVCWISVHDECEVDGNKKLACKVTSLSKSKMFMRHHWIKGNLTLCSVCSVCNQSCGVEPRLCDYRCIWCHKTVHEGQCYAKMDVECTFGAIQEIILPPYCVTLKTNGWRGHKSCVIKEVRKPNFKKWRPILVFVNPKSGNNEGYKLLRAFRGMLNPAQVIDLSETTAESGLEFCRLLPDIQCRILVCGGDGTVGWILNTIDKIELPLKPQVGIHPMGTGNDLARVMGWGMKYVGDEHEIEELLKDIEEAKVVEFDRWQVSIKNSGYFGKKLKTKVVYMNSYVSVGCDAQVTLNFHRHRQYQPFLFTSRIINKLMYFIYGSRDVLEAECKNLHKRIELELDGVKIDLPQLEGVVVLNINSWCGGCRIWDSSDNANTEMPSQFNDGFLEVAGLYSSLHIAKLQVNLSSPVKLGRAKHVKITIHKTKEARNVPMQLDGEPWEQAPCVIDVVYHSQAIMLQKVI</sequence>
<dbReference type="EC" id="2.7.1.107" evidence="9"/>
<evidence type="ECO:0000259" key="11">
    <source>
        <dbReference type="PROSITE" id="PS50081"/>
    </source>
</evidence>
<evidence type="ECO:0000256" key="6">
    <source>
        <dbReference type="ARBA" id="ARBA00022777"/>
    </source>
</evidence>
<feature type="transmembrane region" description="Helical" evidence="10">
    <location>
        <begin position="20"/>
        <end position="39"/>
    </location>
</feature>
<dbReference type="Gene3D" id="2.60.200.40">
    <property type="match status" value="1"/>
</dbReference>
<evidence type="ECO:0000256" key="2">
    <source>
        <dbReference type="ARBA" id="ARBA00022679"/>
    </source>
</evidence>